<dbReference type="Gene3D" id="3.40.640.10">
    <property type="entry name" value="Type I PLP-dependent aspartate aminotransferase-like (Major domain)"/>
    <property type="match status" value="1"/>
</dbReference>
<gene>
    <name evidence="4" type="primary">necA</name>
</gene>
<dbReference type="AlphaFoldDB" id="A0A1B4Z285"/>
<dbReference type="EMBL" id="LC150594">
    <property type="protein sequence ID" value="BAV53530.1"/>
    <property type="molecule type" value="Genomic_DNA"/>
</dbReference>
<dbReference type="CDD" id="cd00610">
    <property type="entry name" value="OAT_like"/>
    <property type="match status" value="1"/>
</dbReference>
<keyword evidence="2 3" id="KW-0663">Pyridoxal phosphate</keyword>
<evidence type="ECO:0000313" key="4">
    <source>
        <dbReference type="EMBL" id="BAV53530.1"/>
    </source>
</evidence>
<name>A0A1B4Z285_9HYPO</name>
<dbReference type="Pfam" id="PF00202">
    <property type="entry name" value="Aminotran_3"/>
    <property type="match status" value="1"/>
</dbReference>
<evidence type="ECO:0000256" key="1">
    <source>
        <dbReference type="ARBA" id="ARBA00008954"/>
    </source>
</evidence>
<reference evidence="4" key="1">
    <citation type="submission" date="2016-05" db="EMBL/GenBank/DDBJ databases">
        <title>Identification and functional analysis of nectrisine biosynthetic genes in Thelonectria discophora SANK 18292.</title>
        <authorList>
            <person name="Miyauchi R."/>
            <person name="Ohnuki T."/>
            <person name="Shiba Y."/>
        </authorList>
    </citation>
    <scope>NUCLEOTIDE SEQUENCE</scope>
    <source>
        <strain evidence="4">SANK 18292</strain>
    </source>
</reference>
<accession>A0A1B4Z285</accession>
<evidence type="ECO:0000256" key="2">
    <source>
        <dbReference type="ARBA" id="ARBA00022898"/>
    </source>
</evidence>
<comment type="similarity">
    <text evidence="1 3">Belongs to the class-III pyridoxal-phosphate-dependent aminotransferase family.</text>
</comment>
<dbReference type="NCBIfam" id="NF005685">
    <property type="entry name" value="PRK07483.1"/>
    <property type="match status" value="1"/>
</dbReference>
<proteinExistence type="inferred from homology"/>
<dbReference type="GO" id="GO:0008483">
    <property type="term" value="F:transaminase activity"/>
    <property type="evidence" value="ECO:0007669"/>
    <property type="project" value="InterPro"/>
</dbReference>
<dbReference type="InterPro" id="IPR015424">
    <property type="entry name" value="PyrdxlP-dep_Trfase"/>
</dbReference>
<dbReference type="SUPFAM" id="SSF53383">
    <property type="entry name" value="PLP-dependent transferases"/>
    <property type="match status" value="1"/>
</dbReference>
<evidence type="ECO:0000256" key="3">
    <source>
        <dbReference type="RuleBase" id="RU003560"/>
    </source>
</evidence>
<dbReference type="Gene3D" id="3.90.1150.10">
    <property type="entry name" value="Aspartate Aminotransferase, domain 1"/>
    <property type="match status" value="1"/>
</dbReference>
<dbReference type="GO" id="GO:0005829">
    <property type="term" value="C:cytosol"/>
    <property type="evidence" value="ECO:0007669"/>
    <property type="project" value="TreeGrafter"/>
</dbReference>
<protein>
    <submittedName>
        <fullName evidence="4">NecA protein</fullName>
    </submittedName>
</protein>
<dbReference type="GO" id="GO:0030170">
    <property type="term" value="F:pyridoxal phosphate binding"/>
    <property type="evidence" value="ECO:0007669"/>
    <property type="project" value="InterPro"/>
</dbReference>
<dbReference type="PANTHER" id="PTHR43094">
    <property type="entry name" value="AMINOTRANSFERASE"/>
    <property type="match status" value="1"/>
</dbReference>
<organism evidence="4">
    <name type="scientific">Thelonectria discophora</name>
    <dbReference type="NCBI Taxonomy" id="1053259"/>
    <lineage>
        <taxon>Eukaryota</taxon>
        <taxon>Fungi</taxon>
        <taxon>Dikarya</taxon>
        <taxon>Ascomycota</taxon>
        <taxon>Pezizomycotina</taxon>
        <taxon>Sordariomycetes</taxon>
        <taxon>Hypocreomycetidae</taxon>
        <taxon>Hypocreales</taxon>
        <taxon>Nectriaceae</taxon>
        <taxon>Thelonectria</taxon>
    </lineage>
</organism>
<dbReference type="InterPro" id="IPR015421">
    <property type="entry name" value="PyrdxlP-dep_Trfase_major"/>
</dbReference>
<dbReference type="PANTHER" id="PTHR43094:SF1">
    <property type="entry name" value="AMINOTRANSFERASE CLASS-III"/>
    <property type="match status" value="1"/>
</dbReference>
<sequence>MGSQGPKNSLLYKNFERHPAALVESGTGIFLNTSDGRRILDATSGAAVACLGYDNEEVQAAMSRQMTNVAYCHPGFYKTKSAEDLADFLVESTQGQMSKAVLCGSGSEAVEVALKLAKTHFSHLATPEPDRSYFISRVGAWHGATLGALTLGDFKVRKEPFVSLIPQTASRVSACSTYRGLRKGETEDQYVVRLAQELDDEFERIGPNKVCAFVAETVGGSASGCALPVRGYFAAMKAVCEKHGALLILDEVMCGMGRTGTLHAWEQENVVPDIEVVGKGLGAGYGTISAVLVNKSLVDSFQRSGKAFAHGQTYMSHPLAAAAALKVQTIIQRDNLVAKVRDMGDYLGRRLHETLDHHPYVGDIRGRGLFYTVEFVADKDTKTPFPTSLNLNGLLHSRGMSQGYEVALFNAGGTYDGYAGDHFMVCPPYIVTEADVDDIVSRVERVIVDTFAELAGSVAWEKVTMHVSEAKEGQTQVTQVTTKVCAV</sequence>
<dbReference type="InterPro" id="IPR005814">
    <property type="entry name" value="Aminotrans_3"/>
</dbReference>
<dbReference type="InterPro" id="IPR015422">
    <property type="entry name" value="PyrdxlP-dep_Trfase_small"/>
</dbReference>